<evidence type="ECO:0000256" key="6">
    <source>
        <dbReference type="ARBA" id="ARBA00023049"/>
    </source>
</evidence>
<feature type="domain" description="Peptidase M16 middle/third" evidence="9">
    <location>
        <begin position="2051"/>
        <end position="2334"/>
    </location>
</feature>
<dbReference type="InterPro" id="IPR011765">
    <property type="entry name" value="Pept_M16_N"/>
</dbReference>
<dbReference type="EMBL" id="JAANIC010006010">
    <property type="protein sequence ID" value="KAG5329782.1"/>
    <property type="molecule type" value="Genomic_DNA"/>
</dbReference>
<evidence type="ECO:0000313" key="10">
    <source>
        <dbReference type="EMBL" id="KAG5329782.1"/>
    </source>
</evidence>
<gene>
    <name evidence="10" type="primary">Nrdc_17</name>
    <name evidence="10" type="ORF">G6Z76_0003133</name>
</gene>
<feature type="domain" description="Peptidase M16 C-terminal" evidence="8">
    <location>
        <begin position="203"/>
        <end position="382"/>
    </location>
</feature>
<feature type="domain" description="Peptidase M16 N-terminal" evidence="7">
    <location>
        <begin position="28"/>
        <end position="138"/>
    </location>
</feature>
<dbReference type="InterPro" id="IPR032632">
    <property type="entry name" value="Peptidase_M16_M"/>
</dbReference>
<evidence type="ECO:0000256" key="2">
    <source>
        <dbReference type="ARBA" id="ARBA00022670"/>
    </source>
</evidence>
<accession>A0A836G2D7</accession>
<evidence type="ECO:0000256" key="5">
    <source>
        <dbReference type="ARBA" id="ARBA00022833"/>
    </source>
</evidence>
<feature type="domain" description="Peptidase M16 C-terminal" evidence="8">
    <location>
        <begin position="1862"/>
        <end position="2041"/>
    </location>
</feature>
<dbReference type="FunFam" id="3.30.830.10:FF:000005">
    <property type="entry name" value="nardilysin isoform X1"/>
    <property type="match status" value="2"/>
</dbReference>
<dbReference type="GO" id="GO:0046872">
    <property type="term" value="F:metal ion binding"/>
    <property type="evidence" value="ECO:0007669"/>
    <property type="project" value="UniProtKB-KW"/>
</dbReference>
<dbReference type="GO" id="GO:0006508">
    <property type="term" value="P:proteolysis"/>
    <property type="evidence" value="ECO:0007669"/>
    <property type="project" value="UniProtKB-KW"/>
</dbReference>
<keyword evidence="4" id="KW-0378">Hydrolase</keyword>
<evidence type="ECO:0000259" key="8">
    <source>
        <dbReference type="Pfam" id="PF05193"/>
    </source>
</evidence>
<evidence type="ECO:0000256" key="3">
    <source>
        <dbReference type="ARBA" id="ARBA00022723"/>
    </source>
</evidence>
<dbReference type="PANTHER" id="PTHR43690">
    <property type="entry name" value="NARDILYSIN"/>
    <property type="match status" value="1"/>
</dbReference>
<feature type="domain" description="Peptidase M16 C-terminal" evidence="8">
    <location>
        <begin position="1026"/>
        <end position="1205"/>
    </location>
</feature>
<feature type="domain" description="Peptidase M16 C-terminal" evidence="8">
    <location>
        <begin position="1502"/>
        <end position="1680"/>
    </location>
</feature>
<keyword evidence="2" id="KW-0645">Protease</keyword>
<evidence type="ECO:0000256" key="4">
    <source>
        <dbReference type="ARBA" id="ARBA00022801"/>
    </source>
</evidence>
<dbReference type="Pfam" id="PF05193">
    <property type="entry name" value="Peptidase_M16_C"/>
    <property type="match status" value="4"/>
</dbReference>
<dbReference type="InterPro" id="IPR007863">
    <property type="entry name" value="Peptidase_M16_C"/>
</dbReference>
<comment type="similarity">
    <text evidence="1">Belongs to the peptidase M16 family.</text>
</comment>
<dbReference type="Pfam" id="PF00675">
    <property type="entry name" value="Peptidase_M16"/>
    <property type="match status" value="1"/>
</dbReference>
<dbReference type="Gene3D" id="3.30.830.10">
    <property type="entry name" value="Metalloenzyme, LuxS/M16 peptidase-like"/>
    <property type="match status" value="11"/>
</dbReference>
<proteinExistence type="inferred from homology"/>
<feature type="non-terminal residue" evidence="10">
    <location>
        <position position="1"/>
    </location>
</feature>
<dbReference type="GO" id="GO:0008237">
    <property type="term" value="F:metallopeptidase activity"/>
    <property type="evidence" value="ECO:0007669"/>
    <property type="project" value="UniProtKB-KW"/>
</dbReference>
<dbReference type="Proteomes" id="UP000669903">
    <property type="component" value="Unassembled WGS sequence"/>
</dbReference>
<organism evidence="10 11">
    <name type="scientific">Acromyrmex charruanus</name>
    <dbReference type="NCBI Taxonomy" id="2715315"/>
    <lineage>
        <taxon>Eukaryota</taxon>
        <taxon>Metazoa</taxon>
        <taxon>Ecdysozoa</taxon>
        <taxon>Arthropoda</taxon>
        <taxon>Hexapoda</taxon>
        <taxon>Insecta</taxon>
        <taxon>Pterygota</taxon>
        <taxon>Neoptera</taxon>
        <taxon>Endopterygota</taxon>
        <taxon>Hymenoptera</taxon>
        <taxon>Apocrita</taxon>
        <taxon>Aculeata</taxon>
        <taxon>Formicoidea</taxon>
        <taxon>Formicidae</taxon>
        <taxon>Myrmicinae</taxon>
        <taxon>Acromyrmex</taxon>
    </lineage>
</organism>
<evidence type="ECO:0000259" key="7">
    <source>
        <dbReference type="Pfam" id="PF00675"/>
    </source>
</evidence>
<evidence type="ECO:0000259" key="9">
    <source>
        <dbReference type="Pfam" id="PF16187"/>
    </source>
</evidence>
<feature type="domain" description="Peptidase M16 middle/third" evidence="9">
    <location>
        <begin position="1215"/>
        <end position="1497"/>
    </location>
</feature>
<dbReference type="PANTHER" id="PTHR43690:SF18">
    <property type="entry name" value="INSULIN-DEGRADING ENZYME-RELATED"/>
    <property type="match status" value="1"/>
</dbReference>
<keyword evidence="6" id="KW-0482">Metalloprotease</keyword>
<dbReference type="SUPFAM" id="SSF63411">
    <property type="entry name" value="LuxS/MPP-like metallohydrolase"/>
    <property type="match status" value="12"/>
</dbReference>
<dbReference type="InterPro" id="IPR050626">
    <property type="entry name" value="Peptidase_M16"/>
</dbReference>
<evidence type="ECO:0000313" key="11">
    <source>
        <dbReference type="Proteomes" id="UP000669903"/>
    </source>
</evidence>
<protein>
    <submittedName>
        <fullName evidence="10">NRDC protein</fullName>
    </submittedName>
</protein>
<sequence length="2641" mass="312974">KFRAIRLPNGLEALLISDEYLPTSFFQEKKAVCSLFIDAGNFSDMPEFPGVSYSLAYMFSQEPEIYLKQSNTTMEDFIEDHNGALYINVSDEHTILYFDIEQENFLVAVYNFGAFFENHIMSKQVFIEKRDVIKNGIKIVILKLLSQLAVLTCHSYIEFQRLFGKSRYEQLFSSFAQTGHPANKFSVDHLIKLLNNINYDKLYNELDKFKNRHYSAHRMKLAIRSRLRLNLMEQLVKICFAYVPNNEMSPDNFSKFKNDLPFDTPAFRKIYKIKHDEELVIQLTWALPSFSDFYKCNSYQYISKIIRHKGEGSLISYLRQKMWSPLDNIFNCESQQNSLYGLMQLTIALTSEGLKHLEDVLDAIFSFINLLKRAGPQKEIYNDIYECEQNNFRYTNYDNESIFLQQLCENMHFYPPNAYLTGRLDLNYNEEVIKKYLNYLMPEMANIMIFSKDFNDFELKKIEPLWQTAYTDIEIPKEWIERWKVIEPLPEFFLPSPNIFLTKNLCLMQIPNEQIEKYPIKLHCNSVSEIWYHRDPKFRLPKCCMHFYFISPLNYQSLKNGVLIRMYYELLKQLLTEKLYPAELTGFKYEIKFLLNGFFTLKISGLTEILPNITLKDFQDFVKSFTEHLYIRCLAQGNMTPSAAINTVQQFIKTINYSPLHPNTMQQFRSIQIPLGISYYKIKNINKLDKTSVIKNYYQAGVDTIELSTLIHLINCIMNDKLGEVLADKFEHATVNVVNYSGILGYSITVCTQAHKYRTEYVDKMIEEFLRLFKNDLEKLTEEELDVYKEMFLKFRSHDDVNIEDEKNWYQILHHTYIFHLHEQEIHALKDINVKKLCEWFADHTSNGSNFRKLSLHIVGTIPKKANYVNLEYINDDHQQYKLNKYHYITKLSNTTMEDFIEDHNGALYINVSHEHTILYFDIEQENFYVALYNFGAFFEKPIMSKQVFIEKQEVIKNGIKIVILKLLSQLAVLTCHSYIEFQRLFGKSRYEQLFSSFAQTGHPANKFSVDHLIKLLNNINYDKLYNVLDKFKNRNYSAHRMKLAIWSGLSLDIMEKFVKVCFANVPNNRMPPDNFSKFKNNLPFDTPAFRKMYKIKHDEELVIQLTWALPSFSDFYKCNSYQYISRIIRHKAEGSLISYLRQKMWSPLDNIFNCESQQNSLYGLMQLTIALTSEGLKHLEDVLDAIFSFINLLKRTGPQKEIYNDIYECEQNNFRFTNYDNESIFLEQLCENMHFYPPNAYLTGRLDLNYNEEVIKKYLNYLMPEMANIMIFSKDFNDFELKKIEPLWQTAYTDIEIPKEWIERWKVIEPLPEFFLPSPNIFLTKNLCLMQIPNEQIEKYPIKLHCNSVSEIWYHRDPKFRLPKCCMHFNFISHLNHQSLKNGVLIRMYYKLLRQLLTEKLYPAELTGFKYEIKFLLNGFFTLKISGLTETLPLVADTFAQGMVNCTSFITKDIFENIKIQQIQTFYHYICKPKNFITDMVLSILKLDHHSQIDIYNTIQNITLKDFQDFVKSFTEHLYIQCLVQGNMTPSAAINTVQQFIKTINCNPLHPNTMQQFRSIQIPLGISYYKIKNINKLDKTSVIKNYYQAGINTIELSTLMHLINDIMNDKLDEVLANEFERATVDLVNYCGILGYSITVCTQAHKYRTEYVDKMIDEFLRLFKNHLEKLTEEELDIYKEIFLESRSHDYVNIEDEENWYQILHHTYIFHLHEQEIHALKDINVKKLCEWFADHTSNGNHNGTLYINVSPEHTIFYFDVEQENFHVALYNFGDFLEYPIMSKHVFIEKQDVIRNGIKIVILILLSQLAVLTCHSYIEFQRLFGKSRYEQLFSSFAQTGHPANKFSVDHLIKLLNNINYDKLYNELDKFKNRHYSAHRMKLVIRSRFQLNIMEEFVKACFANVPNNRMPPDNFSKFKKDLPFDTPAFRKMYKIKHDEEHMIQLTWALPSFSDFYKCNSYQYILRIIRYKGEGSLISYLRQKMWSSLDNIFNCKSQQNTLYGLMQLTIALTSEGLKHLEDVLDAIFSFINLLKRAGPQKEIYNDIYECEQNNFRFTNYDNESICFIKQLCENMHFYPPNAYITGKLDFNYNAKVIKKYLNYLTPEMANIMIFSKDFNDFELKKIEPWWQTAYTNIEIPKQWIKRWKVIEPLSEFFLPSPNIFLTKNLCLMQIPNEQIEKYPIKLHCNSVSEIWYHRDPKFRLPKCCMHFYFISPLNYQSLKNEVLKRMYCELLKQLLTEKLYPAELTGFKYEIKFLQNNFTLKISGPTETLPLVADTIAQGMVNCISFITEDIFENIKIQQIQTFYHYVSEPKSFITDMALSILKLDHHSQIDMYNTVQNITLKDFQDFVKSFTEHLYIQCCVQENMTPSAAVNTVQQFIKTINCSPFHPNTMQQFRSIQIPLGISYYKIKNINKLDKTSVIKNYYQAGVNTIELSTLIHLINCIMNDKLGEVLADKFEHATVNVVNYYGILGYSITVCTQAHKYRTEYVDKMIEEFLRLFKNDLEKLTDEELDVYKGMFLKSRSHNDVNIEDEENWYQILHHTYIFHLHEQEIHALKDINVKKLCEWFADHTSNGSNFRKLSLHIVGTIPKKAKYVNLEYINDDHQQYKLNKYHYITKVEDYKKKLFIFPTDHCNKSFQSTE</sequence>
<comment type="caution">
    <text evidence="10">The sequence shown here is derived from an EMBL/GenBank/DDBJ whole genome shotgun (WGS) entry which is preliminary data.</text>
</comment>
<dbReference type="InterPro" id="IPR011249">
    <property type="entry name" value="Metalloenz_LuxS/M16"/>
</dbReference>
<keyword evidence="11" id="KW-1185">Reference proteome</keyword>
<name>A0A836G2D7_9HYME</name>
<keyword evidence="3" id="KW-0479">Metal-binding</keyword>
<evidence type="ECO:0000256" key="1">
    <source>
        <dbReference type="ARBA" id="ARBA00007261"/>
    </source>
</evidence>
<feature type="domain" description="Peptidase M16 middle/third" evidence="9">
    <location>
        <begin position="392"/>
        <end position="619"/>
    </location>
</feature>
<reference evidence="10" key="1">
    <citation type="submission" date="2020-03" db="EMBL/GenBank/DDBJ databases">
        <title>Relaxed selection underlies rapid genomic changes in the transitions from sociality to social parasitism in ants.</title>
        <authorList>
            <person name="Bi X."/>
        </authorList>
    </citation>
    <scope>NUCLEOTIDE SEQUENCE</scope>
    <source>
        <strain evidence="10">BGI-DK2014a</strain>
        <tissue evidence="10">Whole body</tissue>
    </source>
</reference>
<dbReference type="Pfam" id="PF16187">
    <property type="entry name" value="Peptidase_M16_M"/>
    <property type="match status" value="3"/>
</dbReference>
<feature type="non-terminal residue" evidence="10">
    <location>
        <position position="2641"/>
    </location>
</feature>
<keyword evidence="5" id="KW-0862">Zinc</keyword>